<comment type="caution">
    <text evidence="5">The sequence shown here is derived from an EMBL/GenBank/DDBJ whole genome shotgun (WGS) entry which is preliminary data.</text>
</comment>
<dbReference type="GO" id="GO:0032259">
    <property type="term" value="P:methylation"/>
    <property type="evidence" value="ECO:0007669"/>
    <property type="project" value="UniProtKB-KW"/>
</dbReference>
<keyword evidence="6" id="KW-1185">Reference proteome</keyword>
<keyword evidence="2" id="KW-0808">Transferase</keyword>
<dbReference type="PANTHER" id="PTHR43712:SF2">
    <property type="entry name" value="O-METHYLTRANSFERASE CICE"/>
    <property type="match status" value="1"/>
</dbReference>
<dbReference type="EMBL" id="JAVTTO010000001">
    <property type="protein sequence ID" value="MDT7830897.1"/>
    <property type="molecule type" value="Genomic_DNA"/>
</dbReference>
<dbReference type="Gene3D" id="3.40.50.150">
    <property type="entry name" value="Vaccinia Virus protein VP39"/>
    <property type="match status" value="1"/>
</dbReference>
<protein>
    <submittedName>
        <fullName evidence="5">Methyltransferase</fullName>
    </submittedName>
</protein>
<dbReference type="PIRSF" id="PIRSF005739">
    <property type="entry name" value="O-mtase"/>
    <property type="match status" value="1"/>
</dbReference>
<evidence type="ECO:0000313" key="5">
    <source>
        <dbReference type="EMBL" id="MDT7830897.1"/>
    </source>
</evidence>
<dbReference type="SUPFAM" id="SSF46785">
    <property type="entry name" value="Winged helix' DNA-binding domain"/>
    <property type="match status" value="1"/>
</dbReference>
<gene>
    <name evidence="5" type="ORF">RQM59_00810</name>
</gene>
<dbReference type="SUPFAM" id="SSF53335">
    <property type="entry name" value="S-adenosyl-L-methionine-dependent methyltransferases"/>
    <property type="match status" value="1"/>
</dbReference>
<dbReference type="PROSITE" id="PS51683">
    <property type="entry name" value="SAM_OMT_II"/>
    <property type="match status" value="1"/>
</dbReference>
<dbReference type="InterPro" id="IPR016461">
    <property type="entry name" value="COMT-like"/>
</dbReference>
<evidence type="ECO:0000259" key="4">
    <source>
        <dbReference type="Pfam" id="PF00891"/>
    </source>
</evidence>
<dbReference type="Gene3D" id="1.10.10.10">
    <property type="entry name" value="Winged helix-like DNA-binding domain superfamily/Winged helix DNA-binding domain"/>
    <property type="match status" value="1"/>
</dbReference>
<sequence>MKKMDDTTRQNLGMVSKMIYGNWMQQCTYAFAELAMADVLKEAPKTHADLSRELRLNGAYLKQFLRCVDELGYVSFNKQTKTYALTDVGAILGSDHPYSKRAEARLNGAEYRYMPWGHLVSILKNGNGKEYSPTVENGTLDFLQDKPQLLEVFHEAMFKIWKTEDAKIVEAFDFKPFKKVMDIGGGKGSFLLSMLEQNNHLEGVVFDLATTFDEGNLSEENQLAGDFFNEVPDVADLYTMKNVIHNWPENKTKQIVNNVRKAMLSTNGIDTPIGDKRMLIIENILPDDGTGDISNWMSLNFMILVDGQERNREEYKELGEECGFHLEKIYATDTNRQIIEYSLL</sequence>
<dbReference type="PANTHER" id="PTHR43712">
    <property type="entry name" value="PUTATIVE (AFU_ORTHOLOGUE AFUA_4G14580)-RELATED"/>
    <property type="match status" value="1"/>
</dbReference>
<dbReference type="Pfam" id="PF00891">
    <property type="entry name" value="Methyltransf_2"/>
    <property type="match status" value="1"/>
</dbReference>
<dbReference type="InterPro" id="IPR001077">
    <property type="entry name" value="COMT_C"/>
</dbReference>
<feature type="domain" description="O-methyltransferase C-terminal" evidence="4">
    <location>
        <begin position="116"/>
        <end position="324"/>
    </location>
</feature>
<dbReference type="Proteomes" id="UP001257277">
    <property type="component" value="Unassembled WGS sequence"/>
</dbReference>
<dbReference type="GO" id="GO:0008168">
    <property type="term" value="F:methyltransferase activity"/>
    <property type="evidence" value="ECO:0007669"/>
    <property type="project" value="UniProtKB-KW"/>
</dbReference>
<accession>A0ABU3LBK0</accession>
<evidence type="ECO:0000313" key="6">
    <source>
        <dbReference type="Proteomes" id="UP001257277"/>
    </source>
</evidence>
<evidence type="ECO:0000256" key="2">
    <source>
        <dbReference type="ARBA" id="ARBA00022679"/>
    </source>
</evidence>
<proteinExistence type="predicted"/>
<dbReference type="InterPro" id="IPR036388">
    <property type="entry name" value="WH-like_DNA-bd_sf"/>
</dbReference>
<dbReference type="InterPro" id="IPR029063">
    <property type="entry name" value="SAM-dependent_MTases_sf"/>
</dbReference>
<dbReference type="InterPro" id="IPR036390">
    <property type="entry name" value="WH_DNA-bd_sf"/>
</dbReference>
<keyword evidence="1 5" id="KW-0489">Methyltransferase</keyword>
<organism evidence="5 6">
    <name type="scientific">Asprobacillus argus</name>
    <dbReference type="NCBI Taxonomy" id="3076534"/>
    <lineage>
        <taxon>Bacteria</taxon>
        <taxon>Pseudomonadati</taxon>
        <taxon>Bacteroidota</taxon>
        <taxon>Flavobacteriia</taxon>
        <taxon>Flavobacteriales</taxon>
        <taxon>Flavobacteriaceae</taxon>
        <taxon>Asprobacillus</taxon>
    </lineage>
</organism>
<evidence type="ECO:0000256" key="3">
    <source>
        <dbReference type="ARBA" id="ARBA00022691"/>
    </source>
</evidence>
<reference evidence="5 6" key="1">
    <citation type="submission" date="2023-09" db="EMBL/GenBank/DDBJ databases">
        <title>Novel taxa isolated from Blanes Bay.</title>
        <authorList>
            <person name="Rey-Velasco X."/>
            <person name="Lucena T."/>
        </authorList>
    </citation>
    <scope>NUCLEOTIDE SEQUENCE [LARGE SCALE GENOMIC DNA]</scope>
    <source>
        <strain evidence="5 6">S356</strain>
    </source>
</reference>
<evidence type="ECO:0000256" key="1">
    <source>
        <dbReference type="ARBA" id="ARBA00022603"/>
    </source>
</evidence>
<keyword evidence="3" id="KW-0949">S-adenosyl-L-methionine</keyword>
<name>A0ABU3LBK0_9FLAO</name>
<dbReference type="RefSeq" id="WP_349240153.1">
    <property type="nucleotide sequence ID" value="NZ_JAVTTO010000001.1"/>
</dbReference>